<dbReference type="EMBL" id="FR796465">
    <property type="protein sequence ID" value="CAM71242.1"/>
    <property type="molecule type" value="Genomic_DNA"/>
</dbReference>
<feature type="compositionally biased region" description="Polar residues" evidence="1">
    <location>
        <begin position="1037"/>
        <end position="1048"/>
    </location>
</feature>
<feature type="compositionally biased region" description="Basic and acidic residues" evidence="1">
    <location>
        <begin position="898"/>
        <end position="910"/>
    </location>
</feature>
<dbReference type="InterPro" id="IPR004274">
    <property type="entry name" value="FCP1_dom"/>
</dbReference>
<protein>
    <recommendedName>
        <fullName evidence="2">FCP1 homology domain-containing protein</fullName>
    </recommendedName>
</protein>
<feature type="compositionally biased region" description="Polar residues" evidence="1">
    <location>
        <begin position="583"/>
        <end position="603"/>
    </location>
</feature>
<dbReference type="Pfam" id="PF03031">
    <property type="entry name" value="NIF"/>
    <property type="match status" value="1"/>
</dbReference>
<feature type="region of interest" description="Disordered" evidence="1">
    <location>
        <begin position="1361"/>
        <end position="1436"/>
    </location>
</feature>
<feature type="compositionally biased region" description="Low complexity" evidence="1">
    <location>
        <begin position="1615"/>
        <end position="1628"/>
    </location>
</feature>
<evidence type="ECO:0000259" key="2">
    <source>
        <dbReference type="PROSITE" id="PS50969"/>
    </source>
</evidence>
<feature type="compositionally biased region" description="Low complexity" evidence="1">
    <location>
        <begin position="1638"/>
        <end position="1649"/>
    </location>
</feature>
<feature type="compositionally biased region" description="Polar residues" evidence="1">
    <location>
        <begin position="538"/>
        <end position="555"/>
    </location>
</feature>
<dbReference type="SMART" id="SM00577">
    <property type="entry name" value="CPDc"/>
    <property type="match status" value="1"/>
</dbReference>
<dbReference type="RefSeq" id="XP_001468162.1">
    <property type="nucleotide sequence ID" value="XM_001468125.1"/>
</dbReference>
<feature type="compositionally biased region" description="Polar residues" evidence="1">
    <location>
        <begin position="387"/>
        <end position="408"/>
    </location>
</feature>
<gene>
    <name evidence="3" type="ORF">LINJ_33_0840</name>
</gene>
<evidence type="ECO:0000256" key="1">
    <source>
        <dbReference type="SAM" id="MobiDB-lite"/>
    </source>
</evidence>
<evidence type="ECO:0000313" key="3">
    <source>
        <dbReference type="EMBL" id="CAM71242.1"/>
    </source>
</evidence>
<dbReference type="FunFam" id="3.40.50.1000:FF:000388">
    <property type="entry name" value="Uncharacterized protein"/>
    <property type="match status" value="1"/>
</dbReference>
<feature type="compositionally biased region" description="Low complexity" evidence="1">
    <location>
        <begin position="106"/>
        <end position="117"/>
    </location>
</feature>
<name>A4I8U3_LEIIN</name>
<dbReference type="Proteomes" id="UP000008153">
    <property type="component" value="Chromosome 33"/>
</dbReference>
<sequence length="1680" mass="176064">MSVSSDSCHTSENSDSADALNSNRPQRLSLIRKQRSLTSPSPRSHTPAPLSHLTSLTTVASQPPSKKDRDRRNDYTKLSSEPRKRSNTAASSIRRETLERAYARHASSVGTTAAASSLQASRATDVEPYARTSPTTSSLNSASFSLTRMRPSSAASPATAVRGATPHAQIRSTSRSASRSVPGYLHSTFSSRAHLPVPPPELPTADAALAPLPVSVTGTTSSNHSIDTGSAPPPTTSPLPSSIESERKMCSTDNNGVIRPGRTRVSDLDSPTGTPASPAVIHGSRSRGYGGASGARAEVAISPPFLLDGIAAPILTHRNPITDPAPHIHGGKRRNRVTLESSFASVLEGAGGEPAPAPPPPALIHSSSQSVEEQLGITANAAEDPRSSSMLNHASSQPPCTPQQQLQKQPMHAHNPSQSMVALLSVPQTPRRPVIVSEVKGRRLLAPNTSQLNEKSQIARTGEEAVCTALPSSLPAASYGAPIYKARPVPAFPPPPPEYAPVSAHSAQTLPHSCPSSAGEDGPPSSTAPLDAAAGDSTEPQPSKGPQSRSASSCTPERGSSLEHRSSALPRSPSADAAVYSPVSVQEQPLSKESIRSASLETTASAHLSPRSPSAPRSPPTSAATPPSSVGPAAQLSPSMDSVHNDVEEETPVARTTPPQPAPMRLPELHVVAGSVVSAASERSLSSQRSGSRSTPLENFAALLEDLHVLWKEEEPLTCEVSPVSHASNGAFDGCTSRSTARVMAEPKDDESGSVMYPADTSDPNREGPEEAEQVPESFLDGPLRGTDTTGHAPITPRLRRRIEKDQRRELEMLRAATKERHPEILGSLDSPETLMRELERMDADRDGQEDGGRSTTLNVTDEVETPPAARSSQKRPPAVPASSRTSPTSLVAQGSRAKPEGRLPVRDAGRAAAPTTEKSSNTESSARKGRPSVSAASTPGARVRERSQAVLRSSRRTNAPENGSTGNGDGVCISTPRGRAAGEAGSGARGAGMPPCGAVCGAAPPLSTTALNSQLTASAPGTPGSVRDPRRRSPAPTMTASGGSEQLSRMAARRGDGPSGLSSGAGTSPPQKAAATASEDLLPELFSAQEAANTITIVFDLDETLCNNRCFTGPILRPGAALLLHTLRGLCPSPRYKLIDTHTRSQHASNRLYDEAMHRMGVTPLYRSRVAQRQSADGYRRTNSTAPAGTIAASGVDASGVSGKTCSAGLCSTGEARPATAKDTNPLRLELVLWTASEESLARRAMCHIDPANKIFDEAIYRDTRWYRDSHYTKELCRLGRCMNRVVIVENSIESVIRNRQNSILVTNFVRNRLDRQLFLVREVLRDWVCGMKAKLAEQQYASRAASSLRESVERTADSDVTLHAFREDSVGSRAGESAEEGGESPVPPHSTRPPARVGRSESGPAVMNHAGTHLGDRDPINDNSDGNGSQRGAAPELALSAPCRASAHAVSVPSSPPRSAPRPLSAMARRAPNIVEFLQHHRLIFPDSNFLRFQLTGDVMKHLQTKEAALIAAALHPPQTAAEQADTRAARSIGCGPASRTTRSVRAPPNVPPSSTPPVTTTAPTTANPAGPAPRTPQSRAAGRASPSGGGAAEDGASAAATRLRIPGKEVGAARTPAAAATPTSPLGGPVVGATGNSHPGHSSSNGVARAAIANRDPAVRPQRTVSAPPKRSVMNET</sequence>
<feature type="compositionally biased region" description="Basic and acidic residues" evidence="1">
    <location>
        <begin position="65"/>
        <end position="84"/>
    </location>
</feature>
<feature type="compositionally biased region" description="Polar residues" evidence="1">
    <location>
        <begin position="883"/>
        <end position="893"/>
    </location>
</feature>
<feature type="domain" description="FCP1 homology" evidence="2">
    <location>
        <begin position="1091"/>
        <end position="1329"/>
    </location>
</feature>
<dbReference type="Gene3D" id="3.40.50.1000">
    <property type="entry name" value="HAD superfamily/HAD-like"/>
    <property type="match status" value="1"/>
</dbReference>
<feature type="compositionally biased region" description="Polar residues" evidence="1">
    <location>
        <begin position="52"/>
        <end position="64"/>
    </location>
</feature>
<feature type="region of interest" description="Disordered" evidence="1">
    <location>
        <begin position="214"/>
        <end position="287"/>
    </location>
</feature>
<reference evidence="3 4" key="1">
    <citation type="journal article" date="2007" name="Nat. Genet.">
        <title>Comparative genomic analysis of three Leishmania species that cause diverse human disease.</title>
        <authorList>
            <person name="Peacock C.S."/>
            <person name="Seeger K."/>
            <person name="Harris D."/>
            <person name="Murphy L."/>
            <person name="Ruiz J.C."/>
            <person name="Quail M.A."/>
            <person name="Peters N."/>
            <person name="Adlem E."/>
            <person name="Tivey A."/>
            <person name="Aslett M."/>
            <person name="Kerhornou A."/>
            <person name="Ivens A."/>
            <person name="Fraser A."/>
            <person name="Rajandream M.A."/>
            <person name="Carver T."/>
            <person name="Norbertczak H."/>
            <person name="Chillingworth T."/>
            <person name="Hance Z."/>
            <person name="Jagels K."/>
            <person name="Moule S."/>
            <person name="Ormond D."/>
            <person name="Rutter S."/>
            <person name="Squares R."/>
            <person name="Whitehead S."/>
            <person name="Rabbinowitsch E."/>
            <person name="Arrowsmith C."/>
            <person name="White B."/>
            <person name="Thurston S."/>
            <person name="Bringaud F."/>
            <person name="Baldauf S.L."/>
            <person name="Faulconbridge A."/>
            <person name="Jeffares D."/>
            <person name="Depledge D.P."/>
            <person name="Oyola S.O."/>
            <person name="Hilley J.D."/>
            <person name="Brito L.O."/>
            <person name="Tosi L.R."/>
            <person name="Barrell B."/>
            <person name="Cruz A.K."/>
            <person name="Mottram J.C."/>
            <person name="Smith D.F."/>
            <person name="Berriman M."/>
        </authorList>
    </citation>
    <scope>NUCLEOTIDE SEQUENCE [LARGE SCALE GENOMIC DNA]</scope>
    <source>
        <strain evidence="3 4">JPCM5</strain>
    </source>
</reference>
<dbReference type="InParanoid" id="A4I8U3"/>
<feature type="compositionally biased region" description="Polar residues" evidence="1">
    <location>
        <begin position="170"/>
        <end position="179"/>
    </location>
</feature>
<keyword evidence="4" id="KW-1185">Reference proteome</keyword>
<feature type="region of interest" description="Disordered" evidence="1">
    <location>
        <begin position="497"/>
        <end position="669"/>
    </location>
</feature>
<feature type="compositionally biased region" description="Polar residues" evidence="1">
    <location>
        <begin position="505"/>
        <end position="516"/>
    </location>
</feature>
<feature type="region of interest" description="Disordered" evidence="1">
    <location>
        <begin position="1"/>
        <end position="183"/>
    </location>
</feature>
<feature type="compositionally biased region" description="Polar residues" evidence="1">
    <location>
        <begin position="216"/>
        <end position="227"/>
    </location>
</feature>
<dbReference type="AlphaFoldDB" id="A4I8U3"/>
<feature type="compositionally biased region" description="Polar residues" evidence="1">
    <location>
        <begin position="1423"/>
        <end position="1432"/>
    </location>
</feature>
<feature type="compositionally biased region" description="Low complexity" evidence="1">
    <location>
        <begin position="1559"/>
        <end position="1572"/>
    </location>
</feature>
<dbReference type="InterPro" id="IPR050365">
    <property type="entry name" value="TIM50"/>
</dbReference>
<feature type="compositionally biased region" description="Basic and acidic residues" evidence="1">
    <location>
        <begin position="803"/>
        <end position="824"/>
    </location>
</feature>
<feature type="compositionally biased region" description="Polar residues" evidence="1">
    <location>
        <begin position="1"/>
        <end position="26"/>
    </location>
</feature>
<feature type="compositionally biased region" description="Polar residues" evidence="1">
    <location>
        <begin position="132"/>
        <end position="146"/>
    </location>
</feature>
<dbReference type="VEuPathDB" id="TriTrypDB:LINF_330014800"/>
<feature type="compositionally biased region" description="Basic and acidic residues" evidence="1">
    <location>
        <begin position="835"/>
        <end position="853"/>
    </location>
</feature>
<accession>A4I8U3</accession>
<proteinExistence type="predicted"/>
<dbReference type="InterPro" id="IPR023214">
    <property type="entry name" value="HAD_sf"/>
</dbReference>
<feature type="compositionally biased region" description="Low complexity" evidence="1">
    <location>
        <begin position="604"/>
        <end position="634"/>
    </location>
</feature>
<feature type="compositionally biased region" description="Polar residues" evidence="1">
    <location>
        <begin position="1061"/>
        <end position="1071"/>
    </location>
</feature>
<feature type="region of interest" description="Disordered" evidence="1">
    <location>
        <begin position="744"/>
        <end position="991"/>
    </location>
</feature>
<feature type="compositionally biased region" description="Basic and acidic residues" evidence="1">
    <location>
        <begin position="93"/>
        <end position="102"/>
    </location>
</feature>
<dbReference type="OMA" id="DEAMHRM"/>
<feature type="region of interest" description="Disordered" evidence="1">
    <location>
        <begin position="1015"/>
        <end position="1078"/>
    </location>
</feature>
<dbReference type="KEGG" id="lif:LINJ_33_0840"/>
<feature type="compositionally biased region" description="Low complexity" evidence="1">
    <location>
        <begin position="1578"/>
        <end position="1589"/>
    </location>
</feature>
<dbReference type="PROSITE" id="PS50969">
    <property type="entry name" value="FCP1"/>
    <property type="match status" value="1"/>
</dbReference>
<dbReference type="eggNOG" id="KOG1605">
    <property type="taxonomic scope" value="Eukaryota"/>
</dbReference>
<dbReference type="PANTHER" id="PTHR12210">
    <property type="entry name" value="DULLARD PROTEIN PHOSPHATASE"/>
    <property type="match status" value="1"/>
</dbReference>
<feature type="region of interest" description="Disordered" evidence="1">
    <location>
        <begin position="385"/>
        <end position="416"/>
    </location>
</feature>
<dbReference type="STRING" id="5671.A4I8U3"/>
<organism evidence="3 4">
    <name type="scientific">Leishmania infantum</name>
    <dbReference type="NCBI Taxonomy" id="5671"/>
    <lineage>
        <taxon>Eukaryota</taxon>
        <taxon>Discoba</taxon>
        <taxon>Euglenozoa</taxon>
        <taxon>Kinetoplastea</taxon>
        <taxon>Metakinetoplastina</taxon>
        <taxon>Trypanosomatida</taxon>
        <taxon>Trypanosomatidae</taxon>
        <taxon>Leishmaniinae</taxon>
        <taxon>Leishmania</taxon>
    </lineage>
</organism>
<reference evidence="3 4" key="2">
    <citation type="journal article" date="2011" name="Genome Res.">
        <title>Chromosome and gene copy number variation allow major structural change between species and strains of Leishmania.</title>
        <authorList>
            <person name="Rogers M.B."/>
            <person name="Hilley J.D."/>
            <person name="Dickens N.J."/>
            <person name="Wilkes J."/>
            <person name="Bates P.A."/>
            <person name="Depledge D.P."/>
            <person name="Harris D."/>
            <person name="Her Y."/>
            <person name="Herzyk P."/>
            <person name="Imamura H."/>
            <person name="Otto T.D."/>
            <person name="Sanders M."/>
            <person name="Seeger K."/>
            <person name="Dujardin J.C."/>
            <person name="Berriman M."/>
            <person name="Smith D.F."/>
            <person name="Hertz-Fowler C."/>
            <person name="Mottram J.C."/>
        </authorList>
    </citation>
    <scope>NUCLEOTIDE SEQUENCE [LARGE SCALE GENOMIC DNA]</scope>
    <source>
        <strain evidence="3 4">JPCM5</strain>
    </source>
</reference>
<dbReference type="SUPFAM" id="SSF56784">
    <property type="entry name" value="HAD-like"/>
    <property type="match status" value="1"/>
</dbReference>
<dbReference type="GeneID" id="5072234"/>
<feature type="region of interest" description="Disordered" evidence="1">
    <location>
        <begin position="1523"/>
        <end position="1680"/>
    </location>
</feature>
<evidence type="ECO:0000313" key="4">
    <source>
        <dbReference type="Proteomes" id="UP000008153"/>
    </source>
</evidence>
<dbReference type="InterPro" id="IPR036412">
    <property type="entry name" value="HAD-like_sf"/>
</dbReference>